<gene>
    <name evidence="3" type="ORF">SELMODRAFT_72257</name>
</gene>
<evidence type="ECO:0008006" key="5">
    <source>
        <dbReference type="Google" id="ProtNLM"/>
    </source>
</evidence>
<sequence length="177" mass="19550">NALVAAFAHNGHLDAAKAMFDKLPDRNLMSWNAMIAAYSQYGRCRDALLFFRCMNCDGGGQPNAITFSSVLTACSHAGLLRESWRHFTSMVGDFGIQPVREHYCCIVDVLGRSGELSDAEDLIHNMPFLPTDITWRTFLSACRTHRQASDVKVAAENIVEIDPSNDAAYLTLANSYA</sequence>
<dbReference type="Pfam" id="PF13041">
    <property type="entry name" value="PPR_2"/>
    <property type="match status" value="1"/>
</dbReference>
<dbReference type="eggNOG" id="KOG4197">
    <property type="taxonomic scope" value="Eukaryota"/>
</dbReference>
<dbReference type="InParanoid" id="D8RHK0"/>
<dbReference type="Gene3D" id="1.25.40.10">
    <property type="entry name" value="Tetratricopeptide repeat domain"/>
    <property type="match status" value="2"/>
</dbReference>
<keyword evidence="1" id="KW-0677">Repeat</keyword>
<dbReference type="PROSITE" id="PS51375">
    <property type="entry name" value="PPR"/>
    <property type="match status" value="2"/>
</dbReference>
<dbReference type="InterPro" id="IPR002885">
    <property type="entry name" value="PPR_rpt"/>
</dbReference>
<evidence type="ECO:0000256" key="2">
    <source>
        <dbReference type="PROSITE-ProRule" id="PRU00708"/>
    </source>
</evidence>
<dbReference type="AlphaFoldDB" id="D8RHK0"/>
<feature type="repeat" description="PPR" evidence="2">
    <location>
        <begin position="27"/>
        <end position="61"/>
    </location>
</feature>
<dbReference type="STRING" id="88036.D8RHK0"/>
<reference evidence="3 4" key="1">
    <citation type="journal article" date="2011" name="Science">
        <title>The Selaginella genome identifies genetic changes associated with the evolution of vascular plants.</title>
        <authorList>
            <person name="Banks J.A."/>
            <person name="Nishiyama T."/>
            <person name="Hasebe M."/>
            <person name="Bowman J.L."/>
            <person name="Gribskov M."/>
            <person name="dePamphilis C."/>
            <person name="Albert V.A."/>
            <person name="Aono N."/>
            <person name="Aoyama T."/>
            <person name="Ambrose B.A."/>
            <person name="Ashton N.W."/>
            <person name="Axtell M.J."/>
            <person name="Barker E."/>
            <person name="Barker M.S."/>
            <person name="Bennetzen J.L."/>
            <person name="Bonawitz N.D."/>
            <person name="Chapple C."/>
            <person name="Cheng C."/>
            <person name="Correa L.G."/>
            <person name="Dacre M."/>
            <person name="DeBarry J."/>
            <person name="Dreyer I."/>
            <person name="Elias M."/>
            <person name="Engstrom E.M."/>
            <person name="Estelle M."/>
            <person name="Feng L."/>
            <person name="Finet C."/>
            <person name="Floyd S.K."/>
            <person name="Frommer W.B."/>
            <person name="Fujita T."/>
            <person name="Gramzow L."/>
            <person name="Gutensohn M."/>
            <person name="Harholt J."/>
            <person name="Hattori M."/>
            <person name="Heyl A."/>
            <person name="Hirai T."/>
            <person name="Hiwatashi Y."/>
            <person name="Ishikawa M."/>
            <person name="Iwata M."/>
            <person name="Karol K.G."/>
            <person name="Koehler B."/>
            <person name="Kolukisaoglu U."/>
            <person name="Kubo M."/>
            <person name="Kurata T."/>
            <person name="Lalonde S."/>
            <person name="Li K."/>
            <person name="Li Y."/>
            <person name="Litt A."/>
            <person name="Lyons E."/>
            <person name="Manning G."/>
            <person name="Maruyama T."/>
            <person name="Michael T.P."/>
            <person name="Mikami K."/>
            <person name="Miyazaki S."/>
            <person name="Morinaga S."/>
            <person name="Murata T."/>
            <person name="Mueller-Roeber B."/>
            <person name="Nelson D.R."/>
            <person name="Obara M."/>
            <person name="Oguri Y."/>
            <person name="Olmstead R.G."/>
            <person name="Onodera N."/>
            <person name="Petersen B.L."/>
            <person name="Pils B."/>
            <person name="Prigge M."/>
            <person name="Rensing S.A."/>
            <person name="Riano-Pachon D.M."/>
            <person name="Roberts A.W."/>
            <person name="Sato Y."/>
            <person name="Scheller H.V."/>
            <person name="Schulz B."/>
            <person name="Schulz C."/>
            <person name="Shakirov E.V."/>
            <person name="Shibagaki N."/>
            <person name="Shinohara N."/>
            <person name="Shippen D.E."/>
            <person name="Soerensen I."/>
            <person name="Sotooka R."/>
            <person name="Sugimoto N."/>
            <person name="Sugita M."/>
            <person name="Sumikawa N."/>
            <person name="Tanurdzic M."/>
            <person name="Theissen G."/>
            <person name="Ulvskov P."/>
            <person name="Wakazuki S."/>
            <person name="Weng J.K."/>
            <person name="Willats W.W."/>
            <person name="Wipf D."/>
            <person name="Wolf P.G."/>
            <person name="Yang L."/>
            <person name="Zimmer A.D."/>
            <person name="Zhu Q."/>
            <person name="Mitros T."/>
            <person name="Hellsten U."/>
            <person name="Loque D."/>
            <person name="Otillar R."/>
            <person name="Salamov A."/>
            <person name="Schmutz J."/>
            <person name="Shapiro H."/>
            <person name="Lindquist E."/>
            <person name="Lucas S."/>
            <person name="Rokhsar D."/>
            <person name="Grigoriev I.V."/>
        </authorList>
    </citation>
    <scope>NUCLEOTIDE SEQUENCE [LARGE SCALE GENOMIC DNA]</scope>
</reference>
<dbReference type="GO" id="GO:0003723">
    <property type="term" value="F:RNA binding"/>
    <property type="evidence" value="ECO:0007669"/>
    <property type="project" value="InterPro"/>
</dbReference>
<dbReference type="EMBL" id="GL377579">
    <property type="protein sequence ID" value="EFJ28294.1"/>
    <property type="molecule type" value="Genomic_DNA"/>
</dbReference>
<dbReference type="PANTHER" id="PTHR47926:SF533">
    <property type="entry name" value="DYW DOMAIN-CONTAINING PROTEIN"/>
    <property type="match status" value="1"/>
</dbReference>
<proteinExistence type="predicted"/>
<dbReference type="InterPro" id="IPR011990">
    <property type="entry name" value="TPR-like_helical_dom_sf"/>
</dbReference>
<keyword evidence="4" id="KW-1185">Reference proteome</keyword>
<organism evidence="4">
    <name type="scientific">Selaginella moellendorffii</name>
    <name type="common">Spikemoss</name>
    <dbReference type="NCBI Taxonomy" id="88036"/>
    <lineage>
        <taxon>Eukaryota</taxon>
        <taxon>Viridiplantae</taxon>
        <taxon>Streptophyta</taxon>
        <taxon>Embryophyta</taxon>
        <taxon>Tracheophyta</taxon>
        <taxon>Lycopodiopsida</taxon>
        <taxon>Selaginellales</taxon>
        <taxon>Selaginellaceae</taxon>
        <taxon>Selaginella</taxon>
    </lineage>
</organism>
<dbReference type="KEGG" id="smo:SELMODRAFT_72257"/>
<dbReference type="GO" id="GO:0048731">
    <property type="term" value="P:system development"/>
    <property type="evidence" value="ECO:0007669"/>
    <property type="project" value="UniProtKB-ARBA"/>
</dbReference>
<evidence type="ECO:0000256" key="1">
    <source>
        <dbReference type="ARBA" id="ARBA00022737"/>
    </source>
</evidence>
<dbReference type="Proteomes" id="UP000001514">
    <property type="component" value="Unassembled WGS sequence"/>
</dbReference>
<feature type="repeat" description="PPR" evidence="2">
    <location>
        <begin position="63"/>
        <end position="98"/>
    </location>
</feature>
<dbReference type="FunFam" id="1.25.40.10:FF:000158">
    <property type="entry name" value="pentatricopeptide repeat-containing protein At2g33680"/>
    <property type="match status" value="1"/>
</dbReference>
<evidence type="ECO:0000313" key="4">
    <source>
        <dbReference type="Proteomes" id="UP000001514"/>
    </source>
</evidence>
<dbReference type="Gramene" id="EFJ28294">
    <property type="protein sequence ID" value="EFJ28294"/>
    <property type="gene ID" value="SELMODRAFT_72257"/>
</dbReference>
<protein>
    <recommendedName>
        <fullName evidence="5">Pentacotripeptide-repeat region of PRORP domain-containing protein</fullName>
    </recommendedName>
</protein>
<accession>D8RHK0</accession>
<dbReference type="GO" id="GO:0009451">
    <property type="term" value="P:RNA modification"/>
    <property type="evidence" value="ECO:0007669"/>
    <property type="project" value="InterPro"/>
</dbReference>
<dbReference type="HOGENOM" id="CLU_002706_0_0_1"/>
<dbReference type="InterPro" id="IPR046960">
    <property type="entry name" value="PPR_At4g14850-like_plant"/>
</dbReference>
<name>D8RHK0_SELML</name>
<feature type="non-terminal residue" evidence="3">
    <location>
        <position position="177"/>
    </location>
</feature>
<evidence type="ECO:0000313" key="3">
    <source>
        <dbReference type="EMBL" id="EFJ28294.1"/>
    </source>
</evidence>
<feature type="non-terminal residue" evidence="3">
    <location>
        <position position="1"/>
    </location>
</feature>
<dbReference type="PANTHER" id="PTHR47926">
    <property type="entry name" value="PENTATRICOPEPTIDE REPEAT-CONTAINING PROTEIN"/>
    <property type="match status" value="1"/>
</dbReference>
<dbReference type="Pfam" id="PF01535">
    <property type="entry name" value="PPR"/>
    <property type="match status" value="1"/>
</dbReference>